<dbReference type="SUPFAM" id="SSF54292">
    <property type="entry name" value="2Fe-2S ferredoxin-like"/>
    <property type="match status" value="1"/>
</dbReference>
<dbReference type="InterPro" id="IPR002888">
    <property type="entry name" value="2Fe-2S-bd"/>
</dbReference>
<keyword evidence="3" id="KW-0408">Iron</keyword>
<sequence length="155" mass="16042">MSITFTLNGAAVTVPIEEEAPLLAALRGPLGLSGTRFGCGQEQCGACLVLVDGEPAYGCTLHVGAVTGRRVTTVEGLGTPAAPHPLQAAFLELQAGQCGFCLSGVLLRASVLLRDNPDPTEDDVRAALDPHLCRCGSHNRIIRAVLRAAAQGQMA</sequence>
<dbReference type="InterPro" id="IPR012675">
    <property type="entry name" value="Beta-grasp_dom_sf"/>
</dbReference>
<keyword evidence="1" id="KW-0001">2Fe-2S</keyword>
<evidence type="ECO:0000313" key="7">
    <source>
        <dbReference type="Proteomes" id="UP000475385"/>
    </source>
</evidence>
<keyword evidence="7" id="KW-1185">Reference proteome</keyword>
<dbReference type="PROSITE" id="PS51085">
    <property type="entry name" value="2FE2S_FER_2"/>
    <property type="match status" value="1"/>
</dbReference>
<evidence type="ECO:0000259" key="5">
    <source>
        <dbReference type="PROSITE" id="PS51085"/>
    </source>
</evidence>
<keyword evidence="4" id="KW-0411">Iron-sulfur</keyword>
<protein>
    <submittedName>
        <fullName evidence="6">(2Fe-2S)-binding protein</fullName>
    </submittedName>
</protein>
<dbReference type="InterPro" id="IPR001041">
    <property type="entry name" value="2Fe-2S_ferredoxin-type"/>
</dbReference>
<dbReference type="SUPFAM" id="SSF47741">
    <property type="entry name" value="CO dehydrogenase ISP C-domain like"/>
    <property type="match status" value="1"/>
</dbReference>
<dbReference type="InterPro" id="IPR036884">
    <property type="entry name" value="2Fe-2S-bd_dom_sf"/>
</dbReference>
<dbReference type="InterPro" id="IPR051452">
    <property type="entry name" value="Diverse_Oxidoreductases"/>
</dbReference>
<dbReference type="AlphaFoldDB" id="A0A6M1LF56"/>
<dbReference type="CDD" id="cd00207">
    <property type="entry name" value="fer2"/>
    <property type="match status" value="1"/>
</dbReference>
<keyword evidence="2" id="KW-0479">Metal-binding</keyword>
<name>A0A6M1LF56_9PROT</name>
<dbReference type="GO" id="GO:0016491">
    <property type="term" value="F:oxidoreductase activity"/>
    <property type="evidence" value="ECO:0007669"/>
    <property type="project" value="InterPro"/>
</dbReference>
<dbReference type="Pfam" id="PF00111">
    <property type="entry name" value="Fer2"/>
    <property type="match status" value="1"/>
</dbReference>
<dbReference type="PANTHER" id="PTHR44379:SF6">
    <property type="entry name" value="BLR6046 PROTEIN"/>
    <property type="match status" value="1"/>
</dbReference>
<dbReference type="GO" id="GO:0046872">
    <property type="term" value="F:metal ion binding"/>
    <property type="evidence" value="ECO:0007669"/>
    <property type="project" value="UniProtKB-KW"/>
</dbReference>
<accession>A0A6M1LF56</accession>
<organism evidence="6 7">
    <name type="scientific">Falsiroseomonas algicola</name>
    <dbReference type="NCBI Taxonomy" id="2716930"/>
    <lineage>
        <taxon>Bacteria</taxon>
        <taxon>Pseudomonadati</taxon>
        <taxon>Pseudomonadota</taxon>
        <taxon>Alphaproteobacteria</taxon>
        <taxon>Acetobacterales</taxon>
        <taxon>Roseomonadaceae</taxon>
        <taxon>Falsiroseomonas</taxon>
    </lineage>
</organism>
<evidence type="ECO:0000256" key="4">
    <source>
        <dbReference type="ARBA" id="ARBA00023014"/>
    </source>
</evidence>
<proteinExistence type="predicted"/>
<evidence type="ECO:0000256" key="3">
    <source>
        <dbReference type="ARBA" id="ARBA00023004"/>
    </source>
</evidence>
<dbReference type="Gene3D" id="3.10.20.30">
    <property type="match status" value="1"/>
</dbReference>
<dbReference type="EMBL" id="JAAIKB010000001">
    <property type="protein sequence ID" value="NGM18614.1"/>
    <property type="molecule type" value="Genomic_DNA"/>
</dbReference>
<evidence type="ECO:0000313" key="6">
    <source>
        <dbReference type="EMBL" id="NGM18614.1"/>
    </source>
</evidence>
<dbReference type="Gene3D" id="1.10.150.120">
    <property type="entry name" value="[2Fe-2S]-binding domain"/>
    <property type="match status" value="1"/>
</dbReference>
<gene>
    <name evidence="6" type="ORF">G3576_01220</name>
</gene>
<comment type="caution">
    <text evidence="6">The sequence shown here is derived from an EMBL/GenBank/DDBJ whole genome shotgun (WGS) entry which is preliminary data.</text>
</comment>
<dbReference type="InterPro" id="IPR036010">
    <property type="entry name" value="2Fe-2S_ferredoxin-like_sf"/>
</dbReference>
<feature type="domain" description="2Fe-2S ferredoxin-type" evidence="5">
    <location>
        <begin position="1"/>
        <end position="77"/>
    </location>
</feature>
<evidence type="ECO:0000256" key="2">
    <source>
        <dbReference type="ARBA" id="ARBA00022723"/>
    </source>
</evidence>
<dbReference type="Proteomes" id="UP000475385">
    <property type="component" value="Unassembled WGS sequence"/>
</dbReference>
<dbReference type="Pfam" id="PF01799">
    <property type="entry name" value="Fer2_2"/>
    <property type="match status" value="1"/>
</dbReference>
<dbReference type="PANTHER" id="PTHR44379">
    <property type="entry name" value="OXIDOREDUCTASE WITH IRON-SULFUR SUBUNIT"/>
    <property type="match status" value="1"/>
</dbReference>
<reference evidence="6 7" key="1">
    <citation type="submission" date="2020-03" db="EMBL/GenBank/DDBJ databases">
        <title>Roseomonas stagni sp. nov., isolated from pond water in Japan.</title>
        <authorList>
            <person name="Furuhata K."/>
            <person name="Miyamoto H."/>
            <person name="Goto K."/>
        </authorList>
    </citation>
    <scope>NUCLEOTIDE SEQUENCE [LARGE SCALE GENOMIC DNA]</scope>
    <source>
        <strain evidence="6 7">PeD5</strain>
    </source>
</reference>
<dbReference type="GO" id="GO:0051537">
    <property type="term" value="F:2 iron, 2 sulfur cluster binding"/>
    <property type="evidence" value="ECO:0007669"/>
    <property type="project" value="UniProtKB-KW"/>
</dbReference>
<dbReference type="RefSeq" id="WP_164692499.1">
    <property type="nucleotide sequence ID" value="NZ_JAAIKB010000001.1"/>
</dbReference>
<evidence type="ECO:0000256" key="1">
    <source>
        <dbReference type="ARBA" id="ARBA00022714"/>
    </source>
</evidence>